<proteinExistence type="inferred from homology"/>
<dbReference type="Pfam" id="PF05057">
    <property type="entry name" value="DUF676"/>
    <property type="match status" value="1"/>
</dbReference>
<keyword evidence="12" id="KW-1185">Reference proteome</keyword>
<dbReference type="Proteomes" id="UP000800094">
    <property type="component" value="Unassembled WGS sequence"/>
</dbReference>
<dbReference type="SUPFAM" id="SSF53474">
    <property type="entry name" value="alpha/beta-Hydrolases"/>
    <property type="match status" value="1"/>
</dbReference>
<keyword evidence="9" id="KW-0812">Transmembrane</keyword>
<dbReference type="GeneID" id="54586336"/>
<keyword evidence="7 9" id="KW-0472">Membrane</keyword>
<feature type="domain" description="DUF676" evidence="10">
    <location>
        <begin position="111"/>
        <end position="224"/>
    </location>
</feature>
<sequence length="583" mass="64537">MDPVDPAGEQGDQWDHAKGHLPSSPKSAASIVTNALHWHNVIMATASAGPGPNEAYLKLIANPENASLDIIAVHGMNTRNDLDHPNKAWTHQEPGIPQKSGTHWLRDLLPSSVPHARIMAYQYNANVAFDSSTAGVQEQAENLLQHILVEREKAHAHSRPMVFIAHSLGGIIVKHALATAYNTSSGERAAIYVFTFALFLFGVPHRGSSVPRQAWASIATRIFQLCGNSINASFLNSVTEGSSYAEQLEDGFKPLLGFYNVFTVCETKGEGAFGIIVPKESATLGAFSEDVYYPDRSHRTICKFRDSDDPVWQHVSEMLSRAAERAVRSTHYSSISDTRKAMLYTQVVRRQATQSIDKAIEQAQNTIKRLQTGHETTRELDQLVHAQTAEIFSYALSWGVIISYILSIISGSWLLLFVVRAIVSLPSPVVVTQTVEQGLERQQKIVHLTKQAIKALDSECHSAVQTYNTLQAFLVPGISVGTVSAANQLERVRPLQLDLDREIARTVQKAHKLAHLDLPESERRLKLVHKTVDKVKSLENADSATFWMEMSPYAEKEVEAERQHLVEKGAKDEDVSSCFCVIL</sequence>
<dbReference type="InterPro" id="IPR029058">
    <property type="entry name" value="AB_hydrolase_fold"/>
</dbReference>
<dbReference type="PANTHER" id="PTHR48182:SF2">
    <property type="entry name" value="PROTEIN SERAC1"/>
    <property type="match status" value="1"/>
</dbReference>
<comment type="subcellular location">
    <subcellularLocation>
        <location evidence="2">Endoplasmic reticulum</location>
    </subcellularLocation>
    <subcellularLocation>
        <location evidence="3">Membrane</location>
    </subcellularLocation>
    <subcellularLocation>
        <location evidence="1">Mitochondrion</location>
    </subcellularLocation>
</comment>
<evidence type="ECO:0000256" key="1">
    <source>
        <dbReference type="ARBA" id="ARBA00004173"/>
    </source>
</evidence>
<keyword evidence="6" id="KW-0496">Mitochondrion</keyword>
<evidence type="ECO:0000256" key="2">
    <source>
        <dbReference type="ARBA" id="ARBA00004240"/>
    </source>
</evidence>
<evidence type="ECO:0000256" key="3">
    <source>
        <dbReference type="ARBA" id="ARBA00004370"/>
    </source>
</evidence>
<evidence type="ECO:0000313" key="12">
    <source>
        <dbReference type="Proteomes" id="UP000800094"/>
    </source>
</evidence>
<evidence type="ECO:0000256" key="8">
    <source>
        <dbReference type="SAM" id="MobiDB-lite"/>
    </source>
</evidence>
<evidence type="ECO:0000256" key="4">
    <source>
        <dbReference type="ARBA" id="ARBA00007920"/>
    </source>
</evidence>
<evidence type="ECO:0000313" key="11">
    <source>
        <dbReference type="EMBL" id="KAF2252481.1"/>
    </source>
</evidence>
<evidence type="ECO:0000256" key="6">
    <source>
        <dbReference type="ARBA" id="ARBA00023128"/>
    </source>
</evidence>
<dbReference type="PANTHER" id="PTHR48182">
    <property type="entry name" value="PROTEIN SERAC1"/>
    <property type="match status" value="1"/>
</dbReference>
<dbReference type="RefSeq" id="XP_033687485.1">
    <property type="nucleotide sequence ID" value="XM_033833006.1"/>
</dbReference>
<gene>
    <name evidence="11" type="ORF">BU26DRAFT_562217</name>
</gene>
<dbReference type="EMBL" id="ML987192">
    <property type="protein sequence ID" value="KAF2252481.1"/>
    <property type="molecule type" value="Genomic_DNA"/>
</dbReference>
<dbReference type="OrthoDB" id="427518at2759"/>
<dbReference type="GO" id="GO:0005739">
    <property type="term" value="C:mitochondrion"/>
    <property type="evidence" value="ECO:0007669"/>
    <property type="project" value="UniProtKB-SubCell"/>
</dbReference>
<evidence type="ECO:0000256" key="7">
    <source>
        <dbReference type="ARBA" id="ARBA00023136"/>
    </source>
</evidence>
<comment type="similarity">
    <text evidence="4">Belongs to the putative lipase ROG1 family.</text>
</comment>
<organism evidence="11 12">
    <name type="scientific">Trematosphaeria pertusa</name>
    <dbReference type="NCBI Taxonomy" id="390896"/>
    <lineage>
        <taxon>Eukaryota</taxon>
        <taxon>Fungi</taxon>
        <taxon>Dikarya</taxon>
        <taxon>Ascomycota</taxon>
        <taxon>Pezizomycotina</taxon>
        <taxon>Dothideomycetes</taxon>
        <taxon>Pleosporomycetidae</taxon>
        <taxon>Pleosporales</taxon>
        <taxon>Massarineae</taxon>
        <taxon>Trematosphaeriaceae</taxon>
        <taxon>Trematosphaeria</taxon>
    </lineage>
</organism>
<feature type="transmembrane region" description="Helical" evidence="9">
    <location>
        <begin position="395"/>
        <end position="419"/>
    </location>
</feature>
<evidence type="ECO:0000256" key="9">
    <source>
        <dbReference type="SAM" id="Phobius"/>
    </source>
</evidence>
<keyword evidence="9" id="KW-1133">Transmembrane helix</keyword>
<dbReference type="InterPro" id="IPR052374">
    <property type="entry name" value="SERAC1"/>
</dbReference>
<evidence type="ECO:0000256" key="5">
    <source>
        <dbReference type="ARBA" id="ARBA00022824"/>
    </source>
</evidence>
<accession>A0A6A6IPU4</accession>
<reference evidence="11" key="1">
    <citation type="journal article" date="2020" name="Stud. Mycol.">
        <title>101 Dothideomycetes genomes: a test case for predicting lifestyles and emergence of pathogens.</title>
        <authorList>
            <person name="Haridas S."/>
            <person name="Albert R."/>
            <person name="Binder M."/>
            <person name="Bloem J."/>
            <person name="Labutti K."/>
            <person name="Salamov A."/>
            <person name="Andreopoulos B."/>
            <person name="Baker S."/>
            <person name="Barry K."/>
            <person name="Bills G."/>
            <person name="Bluhm B."/>
            <person name="Cannon C."/>
            <person name="Castanera R."/>
            <person name="Culley D."/>
            <person name="Daum C."/>
            <person name="Ezra D."/>
            <person name="Gonzalez J."/>
            <person name="Henrissat B."/>
            <person name="Kuo A."/>
            <person name="Liang C."/>
            <person name="Lipzen A."/>
            <person name="Lutzoni F."/>
            <person name="Magnuson J."/>
            <person name="Mondo S."/>
            <person name="Nolan M."/>
            <person name="Ohm R."/>
            <person name="Pangilinan J."/>
            <person name="Park H.-J."/>
            <person name="Ramirez L."/>
            <person name="Alfaro M."/>
            <person name="Sun H."/>
            <person name="Tritt A."/>
            <person name="Yoshinaga Y."/>
            <person name="Zwiers L.-H."/>
            <person name="Turgeon B."/>
            <person name="Goodwin S."/>
            <person name="Spatafora J."/>
            <person name="Crous P."/>
            <person name="Grigoriev I."/>
        </authorList>
    </citation>
    <scope>NUCLEOTIDE SEQUENCE</scope>
    <source>
        <strain evidence="11">CBS 122368</strain>
    </source>
</reference>
<feature type="region of interest" description="Disordered" evidence="8">
    <location>
        <begin position="1"/>
        <end position="26"/>
    </location>
</feature>
<keyword evidence="5" id="KW-0256">Endoplasmic reticulum</keyword>
<dbReference type="Gene3D" id="3.40.50.1820">
    <property type="entry name" value="alpha/beta hydrolase"/>
    <property type="match status" value="1"/>
</dbReference>
<name>A0A6A6IPU4_9PLEO</name>
<dbReference type="InterPro" id="IPR007751">
    <property type="entry name" value="DUF676_lipase-like"/>
</dbReference>
<dbReference type="GO" id="GO:0016020">
    <property type="term" value="C:membrane"/>
    <property type="evidence" value="ECO:0007669"/>
    <property type="project" value="UniProtKB-SubCell"/>
</dbReference>
<dbReference type="GO" id="GO:0005783">
    <property type="term" value="C:endoplasmic reticulum"/>
    <property type="evidence" value="ECO:0007669"/>
    <property type="project" value="UniProtKB-SubCell"/>
</dbReference>
<evidence type="ECO:0000259" key="10">
    <source>
        <dbReference type="Pfam" id="PF05057"/>
    </source>
</evidence>
<dbReference type="AlphaFoldDB" id="A0A6A6IPU4"/>
<protein>
    <recommendedName>
        <fullName evidence="10">DUF676 domain-containing protein</fullName>
    </recommendedName>
</protein>